<sequence>MRSRMHGWRWRKNPLRRRSDVVEAWTALAVAVLLLVAVPLAGAVAGLWAHDEARTVAVQQRAERHRVRAEVVGRVPENLPSADGVRQRTYRVTVRWTPPGGTARTAEARVPEGTHKGDLVNVWFDAHGRSVPPPPTGTAVWQHTLTMGACAAGGTAALVLLGHTVIRRVAMRHRLDEWDREWTRTEPEWTRRRPA</sequence>
<dbReference type="PANTHER" id="PTHR42305:SF1">
    <property type="entry name" value="MEMBRANE PROTEIN RV1733C-RELATED"/>
    <property type="match status" value="1"/>
</dbReference>
<dbReference type="OrthoDB" id="5190748at2"/>
<gene>
    <name evidence="1" type="ORF">AQJ64_22855</name>
</gene>
<accession>A0A101SW28</accession>
<name>A0A101SW28_9ACTN</name>
<evidence type="ECO:0000313" key="2">
    <source>
        <dbReference type="Proteomes" id="UP000052982"/>
    </source>
</evidence>
<proteinExistence type="predicted"/>
<dbReference type="InterPro" id="IPR039708">
    <property type="entry name" value="MT1774/Rv1733c-like"/>
</dbReference>
<dbReference type="STRING" id="1943.AQJ64_22855"/>
<dbReference type="EMBL" id="LMWW01000036">
    <property type="protein sequence ID" value="KUN81252.1"/>
    <property type="molecule type" value="Genomic_DNA"/>
</dbReference>
<dbReference type="Proteomes" id="UP000052982">
    <property type="component" value="Unassembled WGS sequence"/>
</dbReference>
<dbReference type="RefSeq" id="WP_055636594.1">
    <property type="nucleotide sequence ID" value="NZ_JBIRRP010000004.1"/>
</dbReference>
<keyword evidence="2" id="KW-1185">Reference proteome</keyword>
<dbReference type="AlphaFoldDB" id="A0A101SW28"/>
<dbReference type="PANTHER" id="PTHR42305">
    <property type="entry name" value="MEMBRANE PROTEIN RV1733C-RELATED"/>
    <property type="match status" value="1"/>
</dbReference>
<comment type="caution">
    <text evidence="1">The sequence shown here is derived from an EMBL/GenBank/DDBJ whole genome shotgun (WGS) entry which is preliminary data.</text>
</comment>
<reference evidence="1 2" key="1">
    <citation type="submission" date="2015-10" db="EMBL/GenBank/DDBJ databases">
        <title>Draft genome sequence of Streptomyces griseoruber DSM 40281, type strain for the species Streptomyces griseoruber.</title>
        <authorList>
            <person name="Ruckert C."/>
            <person name="Winkler A."/>
            <person name="Kalinowski J."/>
            <person name="Kampfer P."/>
            <person name="Glaeser S."/>
        </authorList>
    </citation>
    <scope>NUCLEOTIDE SEQUENCE [LARGE SCALE GENOMIC DNA]</scope>
    <source>
        <strain evidence="1 2">DSM 40281</strain>
    </source>
</reference>
<organism evidence="1 2">
    <name type="scientific">Streptomyces griseoruber</name>
    <dbReference type="NCBI Taxonomy" id="1943"/>
    <lineage>
        <taxon>Bacteria</taxon>
        <taxon>Bacillati</taxon>
        <taxon>Actinomycetota</taxon>
        <taxon>Actinomycetes</taxon>
        <taxon>Kitasatosporales</taxon>
        <taxon>Streptomycetaceae</taxon>
        <taxon>Streptomyces</taxon>
    </lineage>
</organism>
<evidence type="ECO:0000313" key="1">
    <source>
        <dbReference type="EMBL" id="KUN81252.1"/>
    </source>
</evidence>
<protein>
    <recommendedName>
        <fullName evidence="3">Integral membrane protein</fullName>
    </recommendedName>
</protein>
<evidence type="ECO:0008006" key="3">
    <source>
        <dbReference type="Google" id="ProtNLM"/>
    </source>
</evidence>